<dbReference type="InterPro" id="IPR044638">
    <property type="entry name" value="ALDH7A1-like"/>
</dbReference>
<gene>
    <name evidence="8" type="ORF">ACFQ0R_03695</name>
</gene>
<dbReference type="InterPro" id="IPR016162">
    <property type="entry name" value="Ald_DH_N"/>
</dbReference>
<reference evidence="9" key="1">
    <citation type="journal article" date="2019" name="Int. J. Syst. Evol. Microbiol.">
        <title>The Global Catalogue of Microorganisms (GCM) 10K type strain sequencing project: providing services to taxonomists for standard genome sequencing and annotation.</title>
        <authorList>
            <consortium name="The Broad Institute Genomics Platform"/>
            <consortium name="The Broad Institute Genome Sequencing Center for Infectious Disease"/>
            <person name="Wu L."/>
            <person name="Ma J."/>
        </authorList>
    </citation>
    <scope>NUCLEOTIDE SEQUENCE [LARGE SCALE GENOMIC DNA]</scope>
    <source>
        <strain evidence="9">CCUG 56752</strain>
    </source>
</reference>
<comment type="similarity">
    <text evidence="6">Belongs to the aldehyde dehydrogenase family.</text>
</comment>
<evidence type="ECO:0000313" key="8">
    <source>
        <dbReference type="EMBL" id="MFD0931697.1"/>
    </source>
</evidence>
<dbReference type="SUPFAM" id="SSF53720">
    <property type="entry name" value="ALDH-like"/>
    <property type="match status" value="1"/>
</dbReference>
<dbReference type="Gene3D" id="3.40.605.10">
    <property type="entry name" value="Aldehyde Dehydrogenase, Chain A, domain 1"/>
    <property type="match status" value="1"/>
</dbReference>
<dbReference type="PROSITE" id="PS00687">
    <property type="entry name" value="ALDEHYDE_DEHYDR_GLU"/>
    <property type="match status" value="1"/>
</dbReference>
<dbReference type="RefSeq" id="WP_379657027.1">
    <property type="nucleotide sequence ID" value="NZ_JBHTIV010000005.1"/>
</dbReference>
<evidence type="ECO:0000256" key="5">
    <source>
        <dbReference type="PROSITE-ProRule" id="PRU10007"/>
    </source>
</evidence>
<evidence type="ECO:0000256" key="6">
    <source>
        <dbReference type="RuleBase" id="RU003345"/>
    </source>
</evidence>
<dbReference type="PANTHER" id="PTHR43521:SF1">
    <property type="entry name" value="ALPHA-AMINOADIPIC SEMIALDEHYDE DEHYDROGENASE"/>
    <property type="match status" value="1"/>
</dbReference>
<sequence length="517" mass="56447">MSKISKEFGIDDALKQLDIQNENKGTSVGEEFFSNGQIIESYSPVDGALIGKVQATTKEDYEKVASTAHKGFKEWRTWPAPARGEVVRQFNDELRRLKAPLGKLVSYEMGKSYQEGLGEVQEMIDICDFAVGLSRQLHGLTMHSERPGHRMYEQWHPLGVVGIISAFNFPVAVWSWNTALAWVCGDACIWKGSEKTPLTSLACQKIAARVFKENKVPEGISSLITGDHKVGEYMTQDKRLPLISATGSIRMGRIVAQEVAKRLGKSLLELGGNNAIIVTPDADIKNTVIGAVFGAVGTCGQRCTSTRRIIIHESIYDKVKNAIVDAYQQISIGNPLDENNHVGPLIDKDAVKNYLHALEEVKKEGGKILVEGGVLEGEGYESGCYVKPAIAEAENHFDIVQHETFAPVLYIMKYSGEVDNALELQNGVVQGLSSAIMTNNLREAERFLSVEGSDCGIANVNIGTSGAEIGGAFGGEKDTGGGRESGSDAWKVYMRRQTNTINYTKDLPLAQGIKFDL</sequence>
<proteinExistence type="inferred from homology"/>
<comment type="caution">
    <text evidence="8">The sequence shown here is derived from an EMBL/GenBank/DDBJ whole genome shotgun (WGS) entry which is preliminary data.</text>
</comment>
<dbReference type="CDD" id="cd07130">
    <property type="entry name" value="ALDH_F7_AASADH"/>
    <property type="match status" value="1"/>
</dbReference>
<dbReference type="InterPro" id="IPR016163">
    <property type="entry name" value="Ald_DH_C"/>
</dbReference>
<keyword evidence="2 6" id="KW-0560">Oxidoreductase</keyword>
<name>A0ABW3GM80_9FLAO</name>
<dbReference type="Gene3D" id="3.40.309.10">
    <property type="entry name" value="Aldehyde Dehydrogenase, Chain A, domain 2"/>
    <property type="match status" value="1"/>
</dbReference>
<dbReference type="PANTHER" id="PTHR43521">
    <property type="entry name" value="ALPHA-AMINOADIPIC SEMIALDEHYDE DEHYDROGENASE"/>
    <property type="match status" value="1"/>
</dbReference>
<keyword evidence="9" id="KW-1185">Reference proteome</keyword>
<keyword evidence="3" id="KW-0520">NAD</keyword>
<dbReference type="InterPro" id="IPR016161">
    <property type="entry name" value="Ald_DH/histidinol_DH"/>
</dbReference>
<dbReference type="InterPro" id="IPR015590">
    <property type="entry name" value="Aldehyde_DH_dom"/>
</dbReference>
<dbReference type="Pfam" id="PF00171">
    <property type="entry name" value="Aldedh"/>
    <property type="match status" value="1"/>
</dbReference>
<feature type="active site" evidence="5">
    <location>
        <position position="269"/>
    </location>
</feature>
<comment type="subunit">
    <text evidence="1">Homotetramer.</text>
</comment>
<organism evidence="8 9">
    <name type="scientific">Psychroflexus salinarum</name>
    <dbReference type="NCBI Taxonomy" id="546024"/>
    <lineage>
        <taxon>Bacteria</taxon>
        <taxon>Pseudomonadati</taxon>
        <taxon>Bacteroidota</taxon>
        <taxon>Flavobacteriia</taxon>
        <taxon>Flavobacteriales</taxon>
        <taxon>Flavobacteriaceae</taxon>
        <taxon>Psychroflexus</taxon>
    </lineage>
</organism>
<accession>A0ABW3GM80</accession>
<dbReference type="EMBL" id="JBHTIV010000005">
    <property type="protein sequence ID" value="MFD0931697.1"/>
    <property type="molecule type" value="Genomic_DNA"/>
</dbReference>
<protein>
    <recommendedName>
        <fullName evidence="4">aldehyde dehydrogenase (NAD(+))</fullName>
        <ecNumber evidence="4">1.2.1.3</ecNumber>
    </recommendedName>
</protein>
<evidence type="ECO:0000256" key="2">
    <source>
        <dbReference type="ARBA" id="ARBA00023002"/>
    </source>
</evidence>
<dbReference type="InterPro" id="IPR029510">
    <property type="entry name" value="Ald_DH_CS_GLU"/>
</dbReference>
<dbReference type="EC" id="1.2.1.3" evidence="4"/>
<evidence type="ECO:0000259" key="7">
    <source>
        <dbReference type="Pfam" id="PF00171"/>
    </source>
</evidence>
<evidence type="ECO:0000256" key="3">
    <source>
        <dbReference type="ARBA" id="ARBA00023027"/>
    </source>
</evidence>
<evidence type="ECO:0000256" key="1">
    <source>
        <dbReference type="ARBA" id="ARBA00011881"/>
    </source>
</evidence>
<evidence type="ECO:0000313" key="9">
    <source>
        <dbReference type="Proteomes" id="UP001597049"/>
    </source>
</evidence>
<feature type="domain" description="Aldehyde dehydrogenase" evidence="7">
    <location>
        <begin position="37"/>
        <end position="498"/>
    </location>
</feature>
<dbReference type="Proteomes" id="UP001597049">
    <property type="component" value="Unassembled WGS sequence"/>
</dbReference>
<evidence type="ECO:0000256" key="4">
    <source>
        <dbReference type="ARBA" id="ARBA00024226"/>
    </source>
</evidence>